<reference evidence="2" key="1">
    <citation type="submission" date="2015-11" db="EMBL/GenBank/DDBJ databases">
        <title>De novo transcriptome assembly of four potential Pierce s Disease insect vectors from Arizona vineyards.</title>
        <authorList>
            <person name="Tassone E.E."/>
        </authorList>
    </citation>
    <scope>NUCLEOTIDE SEQUENCE</scope>
</reference>
<evidence type="ECO:0008006" key="3">
    <source>
        <dbReference type="Google" id="ProtNLM"/>
    </source>
</evidence>
<evidence type="ECO:0000256" key="1">
    <source>
        <dbReference type="SAM" id="SignalP"/>
    </source>
</evidence>
<sequence>SFSLSCFLSSSSPASSDPTTGYQSYNMLSLLLLAMLVTLGQTHAQEAPRCNPAIVGDLDKYYPQGIPKNIVGQLQATGPYSFVSLSLPNAMTLTGDCATCVGFRVSDDKKSVKLTKKLTQGAVSTDFGIAKEVDGVVSYLGATDVVPKYKIYHLFFKDGVAVTYRCCDTCTGSDLNVGIAMADRLANTAETQLALAEARQFVHMHNLDDNLTNLKPCSA</sequence>
<dbReference type="AlphaFoldDB" id="A0A1B6G5U2"/>
<feature type="chain" id="PRO_5008583297" description="Lipocalin/cytosolic fatty-acid binding domain-containing protein" evidence="1">
    <location>
        <begin position="45"/>
        <end position="219"/>
    </location>
</feature>
<gene>
    <name evidence="2" type="ORF">g.22311</name>
</gene>
<name>A0A1B6G5U2_9HEMI</name>
<protein>
    <recommendedName>
        <fullName evidence="3">Lipocalin/cytosolic fatty-acid binding domain-containing protein</fullName>
    </recommendedName>
</protein>
<proteinExistence type="predicted"/>
<accession>A0A1B6G5U2</accession>
<keyword evidence="1" id="KW-0732">Signal</keyword>
<evidence type="ECO:0000313" key="2">
    <source>
        <dbReference type="EMBL" id="JAS57792.1"/>
    </source>
</evidence>
<organism evidence="2">
    <name type="scientific">Cuerna arida</name>
    <dbReference type="NCBI Taxonomy" id="1464854"/>
    <lineage>
        <taxon>Eukaryota</taxon>
        <taxon>Metazoa</taxon>
        <taxon>Ecdysozoa</taxon>
        <taxon>Arthropoda</taxon>
        <taxon>Hexapoda</taxon>
        <taxon>Insecta</taxon>
        <taxon>Pterygota</taxon>
        <taxon>Neoptera</taxon>
        <taxon>Paraneoptera</taxon>
        <taxon>Hemiptera</taxon>
        <taxon>Auchenorrhyncha</taxon>
        <taxon>Membracoidea</taxon>
        <taxon>Cicadellidae</taxon>
        <taxon>Cicadellinae</taxon>
        <taxon>Proconiini</taxon>
        <taxon>Cuerna</taxon>
    </lineage>
</organism>
<feature type="signal peptide" evidence="1">
    <location>
        <begin position="1"/>
        <end position="44"/>
    </location>
</feature>
<dbReference type="EMBL" id="GECZ01011977">
    <property type="protein sequence ID" value="JAS57792.1"/>
    <property type="molecule type" value="Transcribed_RNA"/>
</dbReference>
<feature type="non-terminal residue" evidence="2">
    <location>
        <position position="1"/>
    </location>
</feature>